<name>W4QMD7_HALA3</name>
<feature type="transmembrane region" description="Helical" evidence="1">
    <location>
        <begin position="127"/>
        <end position="148"/>
    </location>
</feature>
<keyword evidence="1" id="KW-0472">Membrane</keyword>
<protein>
    <submittedName>
        <fullName evidence="2">Uncharacterized protein</fullName>
    </submittedName>
</protein>
<evidence type="ECO:0000313" key="2">
    <source>
        <dbReference type="EMBL" id="GAE33261.1"/>
    </source>
</evidence>
<keyword evidence="1" id="KW-0812">Transmembrane</keyword>
<feature type="transmembrane region" description="Helical" evidence="1">
    <location>
        <begin position="160"/>
        <end position="182"/>
    </location>
</feature>
<evidence type="ECO:0000256" key="1">
    <source>
        <dbReference type="SAM" id="Phobius"/>
    </source>
</evidence>
<sequence>MSQTYLDAFTEVSEKQADIAREFVSYWAEYSNPTVGFFWVNTFMLVAPLVYLYFKMDRSKALLLGFYGFNIHVWFTYIDTSFVRFGLVGYPFQTFPLITANLGLDVSLIPVLFMFVYQYVLNHNKNYYLYTIGLSAGLAFIFKPYLVVLKMFRMHESINYLHLFVAYVVVLVMARLITNLFLHFMRTSKTTT</sequence>
<dbReference type="NCBIfam" id="NF041644">
    <property type="entry name" value="CBO0543_fam"/>
    <property type="match status" value="1"/>
</dbReference>
<proteinExistence type="predicted"/>
<accession>W4QMD7</accession>
<dbReference type="InterPro" id="IPR048147">
    <property type="entry name" value="CBO0543-like"/>
</dbReference>
<dbReference type="AlphaFoldDB" id="W4QMD7"/>
<feature type="transmembrane region" description="Helical" evidence="1">
    <location>
        <begin position="98"/>
        <end position="120"/>
    </location>
</feature>
<keyword evidence="1" id="KW-1133">Transmembrane helix</keyword>
<reference evidence="2 3" key="1">
    <citation type="journal article" date="2014" name="Genome Announc.">
        <title>Draft Genome Sequences of Three Alkaliphilic Bacillus Strains, Bacillus wakoensis JCM 9140T, Bacillus akibai JCM 9157T, and Bacillus hemicellulosilyticus JCM 9152T.</title>
        <authorList>
            <person name="Yuki M."/>
            <person name="Oshima K."/>
            <person name="Suda W."/>
            <person name="Oshida Y."/>
            <person name="Kitamura K."/>
            <person name="Iida T."/>
            <person name="Hattori M."/>
            <person name="Ohkuma M."/>
        </authorList>
    </citation>
    <scope>NUCLEOTIDE SEQUENCE [LARGE SCALE GENOMIC DNA]</scope>
    <source>
        <strain evidence="2 3">JCM 9157</strain>
    </source>
</reference>
<organism evidence="2 3">
    <name type="scientific">Halalkalibacter akibai (strain ATCC 43226 / DSM 21942 / CIP 109018 / JCM 9157 / 1139)</name>
    <name type="common">Bacillus akibai</name>
    <dbReference type="NCBI Taxonomy" id="1236973"/>
    <lineage>
        <taxon>Bacteria</taxon>
        <taxon>Bacillati</taxon>
        <taxon>Bacillota</taxon>
        <taxon>Bacilli</taxon>
        <taxon>Bacillales</taxon>
        <taxon>Bacillaceae</taxon>
        <taxon>Halalkalibacter</taxon>
    </lineage>
</organism>
<dbReference type="EMBL" id="BAUV01000001">
    <property type="protein sequence ID" value="GAE33261.1"/>
    <property type="molecule type" value="Genomic_DNA"/>
</dbReference>
<comment type="caution">
    <text evidence="2">The sequence shown here is derived from an EMBL/GenBank/DDBJ whole genome shotgun (WGS) entry which is preliminary data.</text>
</comment>
<dbReference type="RefSeq" id="WP_035661190.1">
    <property type="nucleotide sequence ID" value="NZ_BAUV01000001.1"/>
</dbReference>
<keyword evidence="3" id="KW-1185">Reference proteome</keyword>
<dbReference type="Proteomes" id="UP000018896">
    <property type="component" value="Unassembled WGS sequence"/>
</dbReference>
<evidence type="ECO:0000313" key="3">
    <source>
        <dbReference type="Proteomes" id="UP000018896"/>
    </source>
</evidence>
<feature type="transmembrane region" description="Helical" evidence="1">
    <location>
        <begin position="61"/>
        <end position="78"/>
    </location>
</feature>
<dbReference type="OrthoDB" id="2591789at2"/>
<feature type="transmembrane region" description="Helical" evidence="1">
    <location>
        <begin position="36"/>
        <end position="54"/>
    </location>
</feature>
<gene>
    <name evidence="2" type="ORF">JCM9157_255</name>
</gene>
<dbReference type="eggNOG" id="ENOG5030BDC">
    <property type="taxonomic scope" value="Bacteria"/>
</dbReference>